<dbReference type="Proteomes" id="UP001596065">
    <property type="component" value="Unassembled WGS sequence"/>
</dbReference>
<feature type="transmembrane region" description="Helical" evidence="6">
    <location>
        <begin position="130"/>
        <end position="147"/>
    </location>
</feature>
<evidence type="ECO:0000256" key="5">
    <source>
        <dbReference type="ARBA" id="ARBA00023136"/>
    </source>
</evidence>
<evidence type="ECO:0000313" key="7">
    <source>
        <dbReference type="EMBL" id="MFC5657773.1"/>
    </source>
</evidence>
<evidence type="ECO:0000256" key="4">
    <source>
        <dbReference type="ARBA" id="ARBA00022989"/>
    </source>
</evidence>
<accession>A0ABW0WJ33</accession>
<evidence type="ECO:0000256" key="3">
    <source>
        <dbReference type="ARBA" id="ARBA00022692"/>
    </source>
</evidence>
<evidence type="ECO:0000313" key="8">
    <source>
        <dbReference type="Proteomes" id="UP001596065"/>
    </source>
</evidence>
<keyword evidence="2" id="KW-1003">Cell membrane</keyword>
<keyword evidence="8" id="KW-1185">Reference proteome</keyword>
<dbReference type="PANTHER" id="PTHR30086">
    <property type="entry name" value="ARGININE EXPORTER PROTEIN ARGO"/>
    <property type="match status" value="1"/>
</dbReference>
<dbReference type="EMBL" id="JBHSOE010000033">
    <property type="protein sequence ID" value="MFC5657773.1"/>
    <property type="molecule type" value="Genomic_DNA"/>
</dbReference>
<sequence>MESGLLFSFLAVDLLLVCVPGADWAYVITTALRGGRIPRAVAGLVCGYALHTALATAGLAVLVAGSPALLTAVTVAGAGYLLWLGWGVLRRPAVPGATAPASAETEPTPAADGRPFLRGATISGLNPKGLLLYLSVLPQFLTLRGAHLPVPAQTAVLGLLHMACCAAVYLTVGALARALLAARPAAARAVTRTSGAAMLGIGAFLLVERLATL</sequence>
<comment type="caution">
    <text evidence="7">The sequence shown here is derived from an EMBL/GenBank/DDBJ whole genome shotgun (WGS) entry which is preliminary data.</text>
</comment>
<keyword evidence="3 6" id="KW-0812">Transmembrane</keyword>
<dbReference type="Pfam" id="PF01810">
    <property type="entry name" value="LysE"/>
    <property type="match status" value="1"/>
</dbReference>
<dbReference type="PANTHER" id="PTHR30086:SF20">
    <property type="entry name" value="ARGININE EXPORTER PROTEIN ARGO-RELATED"/>
    <property type="match status" value="1"/>
</dbReference>
<proteinExistence type="predicted"/>
<feature type="transmembrane region" description="Helical" evidence="6">
    <location>
        <begin position="159"/>
        <end position="182"/>
    </location>
</feature>
<comment type="subcellular location">
    <subcellularLocation>
        <location evidence="1">Cell membrane</location>
        <topology evidence="1">Multi-pass membrane protein</topology>
    </subcellularLocation>
</comment>
<name>A0ABW0WJ33_STRNO</name>
<evidence type="ECO:0000256" key="1">
    <source>
        <dbReference type="ARBA" id="ARBA00004651"/>
    </source>
</evidence>
<feature type="transmembrane region" description="Helical" evidence="6">
    <location>
        <begin position="189"/>
        <end position="207"/>
    </location>
</feature>
<feature type="transmembrane region" description="Helical" evidence="6">
    <location>
        <begin position="6"/>
        <end position="28"/>
    </location>
</feature>
<dbReference type="RefSeq" id="WP_344350824.1">
    <property type="nucleotide sequence ID" value="NZ_BAAASM010000037.1"/>
</dbReference>
<feature type="transmembrane region" description="Helical" evidence="6">
    <location>
        <begin position="68"/>
        <end position="89"/>
    </location>
</feature>
<gene>
    <name evidence="7" type="ORF">ACFP3J_20060</name>
</gene>
<dbReference type="InterPro" id="IPR001123">
    <property type="entry name" value="LeuE-type"/>
</dbReference>
<keyword evidence="5 6" id="KW-0472">Membrane</keyword>
<organism evidence="7 8">
    <name type="scientific">Streptomyces nogalater</name>
    <dbReference type="NCBI Taxonomy" id="38314"/>
    <lineage>
        <taxon>Bacteria</taxon>
        <taxon>Bacillati</taxon>
        <taxon>Actinomycetota</taxon>
        <taxon>Actinomycetes</taxon>
        <taxon>Kitasatosporales</taxon>
        <taxon>Streptomycetaceae</taxon>
        <taxon>Streptomyces</taxon>
    </lineage>
</organism>
<protein>
    <submittedName>
        <fullName evidence="7">LysE family translocator</fullName>
    </submittedName>
</protein>
<feature type="transmembrane region" description="Helical" evidence="6">
    <location>
        <begin position="40"/>
        <end position="62"/>
    </location>
</feature>
<evidence type="ECO:0000256" key="6">
    <source>
        <dbReference type="SAM" id="Phobius"/>
    </source>
</evidence>
<keyword evidence="4 6" id="KW-1133">Transmembrane helix</keyword>
<reference evidence="8" key="1">
    <citation type="journal article" date="2019" name="Int. J. Syst. Evol. Microbiol.">
        <title>The Global Catalogue of Microorganisms (GCM) 10K type strain sequencing project: providing services to taxonomists for standard genome sequencing and annotation.</title>
        <authorList>
            <consortium name="The Broad Institute Genomics Platform"/>
            <consortium name="The Broad Institute Genome Sequencing Center for Infectious Disease"/>
            <person name="Wu L."/>
            <person name="Ma J."/>
        </authorList>
    </citation>
    <scope>NUCLEOTIDE SEQUENCE [LARGE SCALE GENOMIC DNA]</scope>
    <source>
        <strain evidence="8">KCTC 5701</strain>
    </source>
</reference>
<evidence type="ECO:0000256" key="2">
    <source>
        <dbReference type="ARBA" id="ARBA00022475"/>
    </source>
</evidence>